<comment type="subcellular location">
    <subcellularLocation>
        <location evidence="1">Cell inner membrane</location>
        <topology evidence="1">Single-pass membrane protein</topology>
    </subcellularLocation>
</comment>
<dbReference type="Pfam" id="PF07963">
    <property type="entry name" value="N_methyl"/>
    <property type="match status" value="1"/>
</dbReference>
<comment type="similarity">
    <text evidence="2">Belongs to the GSP G family.</text>
</comment>
<keyword evidence="4" id="KW-1003">Cell membrane</keyword>
<dbReference type="NCBIfam" id="TIGR01710">
    <property type="entry name" value="typeII_sec_gspG"/>
    <property type="match status" value="1"/>
</dbReference>
<dbReference type="Pfam" id="PF08334">
    <property type="entry name" value="T2SSG"/>
    <property type="match status" value="1"/>
</dbReference>
<evidence type="ECO:0000256" key="11">
    <source>
        <dbReference type="SAM" id="Phobius"/>
    </source>
</evidence>
<feature type="domain" description="Type II secretion system protein GspG C-terminal" evidence="12">
    <location>
        <begin position="109"/>
        <end position="217"/>
    </location>
</feature>
<evidence type="ECO:0000256" key="3">
    <source>
        <dbReference type="ARBA" id="ARBA00020042"/>
    </source>
</evidence>
<feature type="region of interest" description="Disordered" evidence="10">
    <location>
        <begin position="197"/>
        <end position="220"/>
    </location>
</feature>
<dbReference type="Gene3D" id="3.30.700.10">
    <property type="entry name" value="Glycoprotein, Type 4 Pilin"/>
    <property type="match status" value="1"/>
</dbReference>
<gene>
    <name evidence="13" type="ORF">SFOMI_3563</name>
</gene>
<reference evidence="13 14" key="2">
    <citation type="journal article" date="2013" name="Environ. Sci. Technol.">
        <title>The 4-tert-butylphenol-utilizing bacterium Sphingobium fuliginis OMI can degrade bisphenols via phenolic ring hydroxylation and meta-cleavage pathway.</title>
        <authorList>
            <person name="Ogata Y."/>
            <person name="Goda S."/>
            <person name="Toyama T."/>
            <person name="Sei K."/>
            <person name="Ike M."/>
        </authorList>
    </citation>
    <scope>NUCLEOTIDE SEQUENCE [LARGE SCALE GENOMIC DNA]</scope>
    <source>
        <strain evidence="13 14">OMI</strain>
    </source>
</reference>
<evidence type="ECO:0000256" key="1">
    <source>
        <dbReference type="ARBA" id="ARBA00004377"/>
    </source>
</evidence>
<evidence type="ECO:0000256" key="8">
    <source>
        <dbReference type="ARBA" id="ARBA00022989"/>
    </source>
</evidence>
<dbReference type="InterPro" id="IPR012902">
    <property type="entry name" value="N_methyl_site"/>
</dbReference>
<dbReference type="AlphaFoldDB" id="A0A292ZJF8"/>
<dbReference type="InterPro" id="IPR000983">
    <property type="entry name" value="Bac_GSPG_pilin"/>
</dbReference>
<evidence type="ECO:0000256" key="9">
    <source>
        <dbReference type="ARBA" id="ARBA00023136"/>
    </source>
</evidence>
<evidence type="ECO:0000256" key="7">
    <source>
        <dbReference type="ARBA" id="ARBA00022692"/>
    </source>
</evidence>
<dbReference type="GO" id="GO:0005886">
    <property type="term" value="C:plasma membrane"/>
    <property type="evidence" value="ECO:0007669"/>
    <property type="project" value="UniProtKB-SubCell"/>
</dbReference>
<dbReference type="NCBIfam" id="TIGR02532">
    <property type="entry name" value="IV_pilin_GFxxxE"/>
    <property type="match status" value="1"/>
</dbReference>
<comment type="caution">
    <text evidence="13">The sequence shown here is derived from an EMBL/GenBank/DDBJ whole genome shotgun (WGS) entry which is preliminary data.</text>
</comment>
<evidence type="ECO:0000256" key="4">
    <source>
        <dbReference type="ARBA" id="ARBA00022475"/>
    </source>
</evidence>
<evidence type="ECO:0000313" key="14">
    <source>
        <dbReference type="Proteomes" id="UP000221538"/>
    </source>
</evidence>
<dbReference type="PANTHER" id="PTHR30093">
    <property type="entry name" value="GENERAL SECRETION PATHWAY PROTEIN G"/>
    <property type="match status" value="1"/>
</dbReference>
<keyword evidence="5" id="KW-0488">Methylation</keyword>
<dbReference type="EMBL" id="BEWI01000032">
    <property type="protein sequence ID" value="GAY23000.1"/>
    <property type="molecule type" value="Genomic_DNA"/>
</dbReference>
<organism evidence="13 14">
    <name type="scientific">Sphingobium fuliginis (strain ATCC 27551)</name>
    <dbReference type="NCBI Taxonomy" id="336203"/>
    <lineage>
        <taxon>Bacteria</taxon>
        <taxon>Pseudomonadati</taxon>
        <taxon>Pseudomonadota</taxon>
        <taxon>Alphaproteobacteria</taxon>
        <taxon>Sphingomonadales</taxon>
        <taxon>Sphingomonadaceae</taxon>
        <taxon>Sphingobium</taxon>
    </lineage>
</organism>
<dbReference type="Proteomes" id="UP000221538">
    <property type="component" value="Unassembled WGS sequence"/>
</dbReference>
<accession>A0A292ZJF8</accession>
<dbReference type="PRINTS" id="PR00813">
    <property type="entry name" value="BCTERIALGSPG"/>
</dbReference>
<protein>
    <recommendedName>
        <fullName evidence="3">Type II secretion system core protein G</fullName>
    </recommendedName>
</protein>
<feature type="transmembrane region" description="Helical" evidence="11">
    <location>
        <begin position="89"/>
        <end position="111"/>
    </location>
</feature>
<evidence type="ECO:0000259" key="12">
    <source>
        <dbReference type="Pfam" id="PF08334"/>
    </source>
</evidence>
<dbReference type="GO" id="GO:0015628">
    <property type="term" value="P:protein secretion by the type II secretion system"/>
    <property type="evidence" value="ECO:0007669"/>
    <property type="project" value="InterPro"/>
</dbReference>
<evidence type="ECO:0000256" key="6">
    <source>
        <dbReference type="ARBA" id="ARBA00022519"/>
    </source>
</evidence>
<reference evidence="13 14" key="1">
    <citation type="journal article" date="2013" name="Biodegradation">
        <title>Occurrence of 4-tert-butylphenol (4-t-BP) biodegradation in an aquatic sample caused by the presence of Spirodela polyrrhiza and isolation of a 4-t-BP-utilizing bacterium.</title>
        <authorList>
            <person name="Ogata Y."/>
            <person name="Toyama T."/>
            <person name="Yu N."/>
            <person name="Wang X."/>
            <person name="Sei K."/>
            <person name="Ike M."/>
        </authorList>
    </citation>
    <scope>NUCLEOTIDE SEQUENCE [LARGE SCALE GENOMIC DNA]</scope>
    <source>
        <strain evidence="13 14">OMI</strain>
    </source>
</reference>
<keyword evidence="6" id="KW-0997">Cell inner membrane</keyword>
<evidence type="ECO:0000256" key="10">
    <source>
        <dbReference type="SAM" id="MobiDB-lite"/>
    </source>
</evidence>
<dbReference type="InterPro" id="IPR010054">
    <property type="entry name" value="Type2_sec_GspG"/>
</dbReference>
<proteinExistence type="inferred from homology"/>
<evidence type="ECO:0000256" key="5">
    <source>
        <dbReference type="ARBA" id="ARBA00022481"/>
    </source>
</evidence>
<dbReference type="PROSITE" id="PS00409">
    <property type="entry name" value="PROKAR_NTER_METHYL"/>
    <property type="match status" value="1"/>
</dbReference>
<dbReference type="GO" id="GO:0015627">
    <property type="term" value="C:type II protein secretion system complex"/>
    <property type="evidence" value="ECO:0007669"/>
    <property type="project" value="InterPro"/>
</dbReference>
<evidence type="ECO:0000313" key="13">
    <source>
        <dbReference type="EMBL" id="GAY23000.1"/>
    </source>
</evidence>
<dbReference type="InterPro" id="IPR045584">
    <property type="entry name" value="Pilin-like"/>
</dbReference>
<evidence type="ECO:0000256" key="2">
    <source>
        <dbReference type="ARBA" id="ARBA00009984"/>
    </source>
</evidence>
<keyword evidence="7 11" id="KW-0812">Transmembrane</keyword>
<sequence>MRKILSLRHSREGGNPSPERSPWRLLWEMDWLRRTGVSRLCGNDVRRGEGENGFGSLRRSAEHGFESLGRSAEHGFTPVRRSAEHGFTLVELMVVIVIIGLLATIVAINVIPATDTARVEKAKADIATIEQALEQYRLDNLAYPSATDGLQALINPPAALAQPQRYRRGGYIKKLPNDPWGRPYHYAAPGRKGAFDISSLGADGQPGGDNENADIYSSEL</sequence>
<dbReference type="SUPFAM" id="SSF54523">
    <property type="entry name" value="Pili subunits"/>
    <property type="match status" value="1"/>
</dbReference>
<dbReference type="InterPro" id="IPR013545">
    <property type="entry name" value="T2SS_protein-GspG_C"/>
</dbReference>
<name>A0A292ZJF8_SPHSA</name>
<keyword evidence="9 11" id="KW-0472">Membrane</keyword>
<keyword evidence="8 11" id="KW-1133">Transmembrane helix</keyword>
<dbReference type="PANTHER" id="PTHR30093:SF44">
    <property type="entry name" value="TYPE II SECRETION SYSTEM CORE PROTEIN G"/>
    <property type="match status" value="1"/>
</dbReference>